<name>A0A9N9CNT7_9GLOM</name>
<keyword evidence="2" id="KW-1185">Reference proteome</keyword>
<organism evidence="1 2">
    <name type="scientific">Cetraspora pellucida</name>
    <dbReference type="NCBI Taxonomy" id="1433469"/>
    <lineage>
        <taxon>Eukaryota</taxon>
        <taxon>Fungi</taxon>
        <taxon>Fungi incertae sedis</taxon>
        <taxon>Mucoromycota</taxon>
        <taxon>Glomeromycotina</taxon>
        <taxon>Glomeromycetes</taxon>
        <taxon>Diversisporales</taxon>
        <taxon>Gigasporaceae</taxon>
        <taxon>Cetraspora</taxon>
    </lineage>
</organism>
<accession>A0A9N9CNT7</accession>
<protein>
    <submittedName>
        <fullName evidence="1">3670_t:CDS:1</fullName>
    </submittedName>
</protein>
<comment type="caution">
    <text evidence="1">The sequence shown here is derived from an EMBL/GenBank/DDBJ whole genome shotgun (WGS) entry which is preliminary data.</text>
</comment>
<feature type="non-terminal residue" evidence="1">
    <location>
        <position position="1"/>
    </location>
</feature>
<dbReference type="AlphaFoldDB" id="A0A9N9CNT7"/>
<evidence type="ECO:0000313" key="2">
    <source>
        <dbReference type="Proteomes" id="UP000789759"/>
    </source>
</evidence>
<gene>
    <name evidence="1" type="ORF">CPELLU_LOCUS7303</name>
</gene>
<evidence type="ECO:0000313" key="1">
    <source>
        <dbReference type="EMBL" id="CAG8607764.1"/>
    </source>
</evidence>
<dbReference type="EMBL" id="CAJVQA010004843">
    <property type="protein sequence ID" value="CAG8607764.1"/>
    <property type="molecule type" value="Genomic_DNA"/>
</dbReference>
<dbReference type="Proteomes" id="UP000789759">
    <property type="component" value="Unassembled WGS sequence"/>
</dbReference>
<proteinExistence type="predicted"/>
<reference evidence="1" key="1">
    <citation type="submission" date="2021-06" db="EMBL/GenBank/DDBJ databases">
        <authorList>
            <person name="Kallberg Y."/>
            <person name="Tangrot J."/>
            <person name="Rosling A."/>
        </authorList>
    </citation>
    <scope>NUCLEOTIDE SEQUENCE</scope>
    <source>
        <strain evidence="1">FL966</strain>
    </source>
</reference>
<sequence length="93" mass="10901">MVYWQNVKHAKKKDKDTKAVDYCACWILANQPDFQEQWGLIQEEIEKRGHKGAMKAYARQKCDYTWTGLCRTVPEALDSIPVKHIHAYARLSF</sequence>